<dbReference type="Proteomes" id="UP000480246">
    <property type="component" value="Unassembled WGS sequence"/>
</dbReference>
<evidence type="ECO:0000313" key="5">
    <source>
        <dbReference type="Proteomes" id="UP000480246"/>
    </source>
</evidence>
<dbReference type="InterPro" id="IPR010330">
    <property type="entry name" value="CoiA_nuc"/>
</dbReference>
<dbReference type="Pfam" id="PF25164">
    <property type="entry name" value="CoiA_N"/>
    <property type="match status" value="1"/>
</dbReference>
<evidence type="ECO:0000313" key="4">
    <source>
        <dbReference type="EMBL" id="KAB8139102.1"/>
    </source>
</evidence>
<reference evidence="4 5" key="1">
    <citation type="submission" date="2019-10" db="EMBL/GenBank/DDBJ databases">
        <title>Gracilibacillus sp. nov. isolated from rice seeds.</title>
        <authorList>
            <person name="He S."/>
        </authorList>
    </citation>
    <scope>NUCLEOTIDE SEQUENCE [LARGE SCALE GENOMIC DNA]</scope>
    <source>
        <strain evidence="4 5">TD8</strain>
    </source>
</reference>
<evidence type="ECO:0000259" key="3">
    <source>
        <dbReference type="Pfam" id="PF25166"/>
    </source>
</evidence>
<dbReference type="AlphaFoldDB" id="A0A7C8GWS5"/>
<name>A0A7C8GWS5_9BACI</name>
<dbReference type="InterPro" id="IPR057253">
    <property type="entry name" value="CoiA-like_N"/>
</dbReference>
<feature type="domain" description="Competence protein CoiA nuclease-like" evidence="1">
    <location>
        <begin position="65"/>
        <end position="221"/>
    </location>
</feature>
<keyword evidence="5" id="KW-1185">Reference proteome</keyword>
<dbReference type="RefSeq" id="WP_153401006.1">
    <property type="nucleotide sequence ID" value="NZ_ML762424.1"/>
</dbReference>
<dbReference type="OrthoDB" id="3784230at2"/>
<evidence type="ECO:0008006" key="6">
    <source>
        <dbReference type="Google" id="ProtNLM"/>
    </source>
</evidence>
<evidence type="ECO:0000259" key="2">
    <source>
        <dbReference type="Pfam" id="PF25164"/>
    </source>
</evidence>
<dbReference type="Pfam" id="PF06054">
    <property type="entry name" value="CoiA_nuc"/>
    <property type="match status" value="1"/>
</dbReference>
<dbReference type="Pfam" id="PF25166">
    <property type="entry name" value="CoiA_C"/>
    <property type="match status" value="1"/>
</dbReference>
<organism evidence="4 5">
    <name type="scientific">Gracilibacillus oryzae</name>
    <dbReference type="NCBI Taxonomy" id="1672701"/>
    <lineage>
        <taxon>Bacteria</taxon>
        <taxon>Bacillati</taxon>
        <taxon>Bacillota</taxon>
        <taxon>Bacilli</taxon>
        <taxon>Bacillales</taxon>
        <taxon>Bacillaceae</taxon>
        <taxon>Gracilibacillus</taxon>
    </lineage>
</organism>
<feature type="domain" description="Competence protein CoiA-like N-terminal" evidence="2">
    <location>
        <begin position="15"/>
        <end position="62"/>
    </location>
</feature>
<dbReference type="PIRSF" id="PIRSF007487">
    <property type="entry name" value="Competence-induced_CoiA_bac"/>
    <property type="match status" value="1"/>
</dbReference>
<proteinExistence type="predicted"/>
<dbReference type="EMBL" id="WEID01000006">
    <property type="protein sequence ID" value="KAB8139102.1"/>
    <property type="molecule type" value="Genomic_DNA"/>
</dbReference>
<gene>
    <name evidence="4" type="ORF">F9U64_01520</name>
</gene>
<evidence type="ECO:0000259" key="1">
    <source>
        <dbReference type="Pfam" id="PF06054"/>
    </source>
</evidence>
<feature type="domain" description="Competence protein CoiA C-terminal" evidence="3">
    <location>
        <begin position="232"/>
        <end position="360"/>
    </location>
</feature>
<dbReference type="InterPro" id="IPR057252">
    <property type="entry name" value="CoiA_C"/>
</dbReference>
<sequence>MLQALDNHGKVVTLYSLNKERLAKLKVEGHFYCPVCKEKLLIRAGEKVIAHFAHHRKSSCPHGGEGAYHEQGKLDLYKWFSDQGFRVKLEHYLAEIKQRPDLLVEIGSKTLAIEFQCASIPMSDVQRRTAKYRENGFVPIWILGANKLNRLTSQMIKISSTDASYIHQFHEYFPLSIYYYCSLQKQFIFFQDFYFFTQTKAYGSLSVMALDRATLKDFFTMRKLPSDQLLQTWREELKKWRNRPVPFHQKNETAWRQWLYLHQLNVQTLPYFVNLPIQTEFMAKSPPWVWQSRLYLDLILKQKKFSFTDAHDILRNHFYPASDFPLIHSSFHPVREYFQMLERIGILKCYKQNIYVVIRTTV</sequence>
<accession>A0A7C8GWS5</accession>
<comment type="caution">
    <text evidence="4">The sequence shown here is derived from an EMBL/GenBank/DDBJ whole genome shotgun (WGS) entry which is preliminary data.</text>
</comment>
<protein>
    <recommendedName>
        <fullName evidence="6">Competence protein CoiA</fullName>
    </recommendedName>
</protein>
<dbReference type="InterPro" id="IPR021176">
    <property type="entry name" value="Competence-induced_CoiA"/>
</dbReference>